<dbReference type="EMBL" id="CP095749">
    <property type="protein sequence ID" value="WEB43762.1"/>
    <property type="molecule type" value="Genomic_DNA"/>
</dbReference>
<dbReference type="InterPro" id="IPR050237">
    <property type="entry name" value="ATP-dep_AMP-bd_enzyme"/>
</dbReference>
<evidence type="ECO:0000259" key="1">
    <source>
        <dbReference type="Pfam" id="PF00501"/>
    </source>
</evidence>
<dbReference type="PANTHER" id="PTHR43767:SF1">
    <property type="entry name" value="NONRIBOSOMAL PEPTIDE SYNTHASE PES1 (EUROFUNG)-RELATED"/>
    <property type="match status" value="1"/>
</dbReference>
<keyword evidence="3" id="KW-1185">Reference proteome</keyword>
<gene>
    <name evidence="2" type="ORF">MOV08_33800</name>
</gene>
<dbReference type="InterPro" id="IPR042099">
    <property type="entry name" value="ANL_N_sf"/>
</dbReference>
<sequence length="434" mass="46344">MHSARQNLVDRIIRSGARLGGRSVSAVLEDLSRIADDLLEAGVEAGNIVVLEDLQGPHLLAVLLKVWQLDAIPVLCTKRPDLPQGGASFLVDKNFTVRAPESGIPTQGLETTALMHVSSGSTGKPKIVRRGVASVLAEAMGYRTLLPMAPEDNVIVPVPVVHSYGSGFALSALINGCTVDAEPVVRVSRLVHRIDSGASVVLALSAPLARLLADVEDAGAKPDLRVAMVGAGQVSEALTRKFAARFGVRLMRNYGSSETGAIMMGDRGIGRPIPGVEIIHPGCGEVGELQVSSVAPIEGCMADAETPATVWRTGDIVEYRRDGTIEFIERRRGALRINGRFIDAHAIENALRQIPGVDDVYLLVVARTGADEIDDFHAFVAGAAVESVKIDAALMRLSADMPRPRVMRCEKLPVNAIGKPDRAEMEKMTQKGVR</sequence>
<protein>
    <submittedName>
        <fullName evidence="2">AMP-binding protein</fullName>
    </submittedName>
</protein>
<dbReference type="InterPro" id="IPR000873">
    <property type="entry name" value="AMP-dep_synth/lig_dom"/>
</dbReference>
<name>A0ABY8AFJ9_9ACTN</name>
<dbReference type="SUPFAM" id="SSF56801">
    <property type="entry name" value="Acetyl-CoA synthetase-like"/>
    <property type="match status" value="1"/>
</dbReference>
<organism evidence="2 3">
    <name type="scientific">Streptomyces yunnanensis</name>
    <dbReference type="NCBI Taxonomy" id="156453"/>
    <lineage>
        <taxon>Bacteria</taxon>
        <taxon>Bacillati</taxon>
        <taxon>Actinomycetota</taxon>
        <taxon>Actinomycetes</taxon>
        <taxon>Kitasatosporales</taxon>
        <taxon>Streptomycetaceae</taxon>
        <taxon>Streptomyces</taxon>
    </lineage>
</organism>
<dbReference type="Pfam" id="PF00501">
    <property type="entry name" value="AMP-binding"/>
    <property type="match status" value="1"/>
</dbReference>
<dbReference type="Gene3D" id="3.40.50.12780">
    <property type="entry name" value="N-terminal domain of ligase-like"/>
    <property type="match status" value="1"/>
</dbReference>
<dbReference type="RefSeq" id="WP_275310076.1">
    <property type="nucleotide sequence ID" value="NZ_CP095749.1"/>
</dbReference>
<dbReference type="InterPro" id="IPR045851">
    <property type="entry name" value="AMP-bd_C_sf"/>
</dbReference>
<dbReference type="PANTHER" id="PTHR43767">
    <property type="entry name" value="LONG-CHAIN-FATTY-ACID--COA LIGASE"/>
    <property type="match status" value="1"/>
</dbReference>
<reference evidence="2 3" key="1">
    <citation type="submission" date="2022-03" db="EMBL/GenBank/DDBJ databases">
        <title>Streptomyces yunnanensis P86,complete genome.</title>
        <authorList>
            <person name="Chen S."/>
            <person name="Zhang Q."/>
        </authorList>
    </citation>
    <scope>NUCLEOTIDE SEQUENCE [LARGE SCALE GENOMIC DNA]</scope>
    <source>
        <strain evidence="2 3">P86</strain>
    </source>
</reference>
<dbReference type="Gene3D" id="3.30.300.30">
    <property type="match status" value="1"/>
</dbReference>
<evidence type="ECO:0000313" key="3">
    <source>
        <dbReference type="Proteomes" id="UP001218629"/>
    </source>
</evidence>
<accession>A0ABY8AFJ9</accession>
<dbReference type="Proteomes" id="UP001218629">
    <property type="component" value="Chromosome"/>
</dbReference>
<evidence type="ECO:0000313" key="2">
    <source>
        <dbReference type="EMBL" id="WEB43762.1"/>
    </source>
</evidence>
<feature type="domain" description="AMP-dependent synthetase/ligase" evidence="1">
    <location>
        <begin position="107"/>
        <end position="278"/>
    </location>
</feature>
<proteinExistence type="predicted"/>